<protein>
    <recommendedName>
        <fullName evidence="1">SGNH hydrolase-type esterase domain-containing protein</fullName>
    </recommendedName>
</protein>
<evidence type="ECO:0000313" key="2">
    <source>
        <dbReference type="EMBL" id="GAA1659936.1"/>
    </source>
</evidence>
<keyword evidence="3" id="KW-1185">Reference proteome</keyword>
<dbReference type="Pfam" id="PF13472">
    <property type="entry name" value="Lipase_GDSL_2"/>
    <property type="match status" value="1"/>
</dbReference>
<organism evidence="2 3">
    <name type="scientific">Kribbella alba</name>
    <dbReference type="NCBI Taxonomy" id="190197"/>
    <lineage>
        <taxon>Bacteria</taxon>
        <taxon>Bacillati</taxon>
        <taxon>Actinomycetota</taxon>
        <taxon>Actinomycetes</taxon>
        <taxon>Propionibacteriales</taxon>
        <taxon>Kribbellaceae</taxon>
        <taxon>Kribbella</taxon>
    </lineage>
</organism>
<name>A0ABP4RQI5_9ACTN</name>
<dbReference type="CDD" id="cd01831">
    <property type="entry name" value="Endoglucanase_E_like"/>
    <property type="match status" value="1"/>
</dbReference>
<dbReference type="PANTHER" id="PTHR37834:SF2">
    <property type="entry name" value="ESTERASE, SGNH HYDROLASE-TYPE"/>
    <property type="match status" value="1"/>
</dbReference>
<dbReference type="PANTHER" id="PTHR37834">
    <property type="entry name" value="GDSL-LIKE LIPASE/ACYLHYDROLASE DOMAIN PROTEIN (AFU_ORTHOLOGUE AFUA_2G00620)"/>
    <property type="match status" value="1"/>
</dbReference>
<dbReference type="SUPFAM" id="SSF52266">
    <property type="entry name" value="SGNH hydrolase"/>
    <property type="match status" value="1"/>
</dbReference>
<dbReference type="EMBL" id="BAAANE010000014">
    <property type="protein sequence ID" value="GAA1659936.1"/>
    <property type="molecule type" value="Genomic_DNA"/>
</dbReference>
<dbReference type="RefSeq" id="WP_344116285.1">
    <property type="nucleotide sequence ID" value="NZ_BAAANE010000014.1"/>
</dbReference>
<accession>A0ABP4RQI5</accession>
<evidence type="ECO:0000259" key="1">
    <source>
        <dbReference type="Pfam" id="PF13472"/>
    </source>
</evidence>
<dbReference type="InterPro" id="IPR037461">
    <property type="entry name" value="CtCE2-like_dom"/>
</dbReference>
<dbReference type="InterPro" id="IPR052762">
    <property type="entry name" value="PCW_deacetylase/CE"/>
</dbReference>
<sequence>MNEFAPGEVVAPADPRIVLEGQWGLQPGLATTVNSGSRITFTFSGGRVQVLFDTEGLTVPPHLWLTVDDGEPRLHVVEQPVMELAAEPGQHRVEIVVKDVNEFANRWNPPFDCAVAFAGLVLDSSTRLRLSGRPNGPRLEFYGDSITQGVRALSAEPESAGADGTKSFAYLTARALGATAYQVGFGRQGVARPGNGEVPPGLDSFGWNFAGSPAGRVEDPQVVVLNLGVNDETLSVEQYGDYLSRVRSAYPTSKIVALSPFSGKHAATIEAAVKAADDEAIWFVDTEGWITPDDCTDGLHPSTEGHAKIAAHLIEQLEVLTNLTRH</sequence>
<feature type="domain" description="SGNH hydrolase-type esterase" evidence="1">
    <location>
        <begin position="141"/>
        <end position="307"/>
    </location>
</feature>
<comment type="caution">
    <text evidence="2">The sequence shown here is derived from an EMBL/GenBank/DDBJ whole genome shotgun (WGS) entry which is preliminary data.</text>
</comment>
<dbReference type="InterPro" id="IPR013830">
    <property type="entry name" value="SGNH_hydro"/>
</dbReference>
<reference evidence="3" key="1">
    <citation type="journal article" date="2019" name="Int. J. Syst. Evol. Microbiol.">
        <title>The Global Catalogue of Microorganisms (GCM) 10K type strain sequencing project: providing services to taxonomists for standard genome sequencing and annotation.</title>
        <authorList>
            <consortium name="The Broad Institute Genomics Platform"/>
            <consortium name="The Broad Institute Genome Sequencing Center for Infectious Disease"/>
            <person name="Wu L."/>
            <person name="Ma J."/>
        </authorList>
    </citation>
    <scope>NUCLEOTIDE SEQUENCE [LARGE SCALE GENOMIC DNA]</scope>
    <source>
        <strain evidence="3">JCM 14306</strain>
    </source>
</reference>
<dbReference type="InterPro" id="IPR036514">
    <property type="entry name" value="SGNH_hydro_sf"/>
</dbReference>
<evidence type="ECO:0000313" key="3">
    <source>
        <dbReference type="Proteomes" id="UP001501319"/>
    </source>
</evidence>
<dbReference type="Proteomes" id="UP001501319">
    <property type="component" value="Unassembled WGS sequence"/>
</dbReference>
<dbReference type="Gene3D" id="3.40.50.1110">
    <property type="entry name" value="SGNH hydrolase"/>
    <property type="match status" value="1"/>
</dbReference>
<proteinExistence type="predicted"/>
<gene>
    <name evidence="2" type="ORF">GCM10009744_61810</name>
</gene>